<feature type="region of interest" description="Disordered" evidence="1">
    <location>
        <begin position="70"/>
        <end position="156"/>
    </location>
</feature>
<proteinExistence type="predicted"/>
<keyword evidence="2" id="KW-0812">Transmembrane</keyword>
<feature type="compositionally biased region" description="Polar residues" evidence="1">
    <location>
        <begin position="116"/>
        <end position="135"/>
    </location>
</feature>
<dbReference type="AlphaFoldDB" id="A0A182N0C1"/>
<feature type="compositionally biased region" description="Basic and acidic residues" evidence="1">
    <location>
        <begin position="473"/>
        <end position="487"/>
    </location>
</feature>
<evidence type="ECO:0000256" key="1">
    <source>
        <dbReference type="SAM" id="MobiDB-lite"/>
    </source>
</evidence>
<sequence>MEQLEREIRKEIDEMNTSVSLVDRLEAGDTMDDDRREELLSSTRAVFDTVNPNNVKNSLTDSQISIISKHDGYPESGHFYSTPLAAGKDPSKPEHGGPEAQPNPPDVGGTPPDAPQQPTRTGSKLSKQTKCRQSQRPPPKQAEDLHHHHHHPDAAAKNPIQQTNSASLANLLYPPGAGGVGAAKRKRLPSTVVLGLIQLLLSVTLAALGGLVIARNASLAMAGTGLWCGAIAGIAGSLGLMNVKMAKTGFLAVNLICVASSTLGLALTGIGAVRDANLAQQDELIWGAVTAGTGLLVALAVHFLISVFSVYYSALKLCSRPTPKLQMIDNVMHSNSQAFMTQQKVEDYINSLHVEPGVKDMMYQTMLKRSYGSMYGEKHRGDNYSTGTSQRVMLVPAGAGNGLPPMMPLYPPVQTSPGNAPLVYPPNLMPPGVPQYQPYPESALIEAQISRANRKRSTMRMNNERNGGGGADVEQRPRRKSDSDLEKTFTYTGLDRDIADSYLAKEEEKLTGSIVSNSGMHPSPPHTYHHDLMLIDHRTHFERYNDIHISSSMLPMIFARSFPLGDAPSMRDRNRVEPRSRFSSSLRKMRRSVFSFTSSRSSKSSSSSFSSSDSISPSGRIVMLLSVMRATGDVGVGVRFLLISCERSASTHRMRTMYASYRPFSSSSSFSNSSR</sequence>
<dbReference type="Proteomes" id="UP000075884">
    <property type="component" value="Unassembled WGS sequence"/>
</dbReference>
<dbReference type="PANTHER" id="PTHR23320:SF171">
    <property type="entry name" value="AGAP000247-PA"/>
    <property type="match status" value="1"/>
</dbReference>
<keyword evidence="2" id="KW-0472">Membrane</keyword>
<reference evidence="3" key="2">
    <citation type="submission" date="2020-05" db="UniProtKB">
        <authorList>
            <consortium name="EnsemblMetazoa"/>
        </authorList>
    </citation>
    <scope>IDENTIFICATION</scope>
    <source>
        <strain evidence="3">WRAIR2</strain>
    </source>
</reference>
<feature type="transmembrane region" description="Helical" evidence="2">
    <location>
        <begin position="252"/>
        <end position="273"/>
    </location>
</feature>
<organism evidence="3 4">
    <name type="scientific">Anopheles dirus</name>
    <dbReference type="NCBI Taxonomy" id="7168"/>
    <lineage>
        <taxon>Eukaryota</taxon>
        <taxon>Metazoa</taxon>
        <taxon>Ecdysozoa</taxon>
        <taxon>Arthropoda</taxon>
        <taxon>Hexapoda</taxon>
        <taxon>Insecta</taxon>
        <taxon>Pterygota</taxon>
        <taxon>Neoptera</taxon>
        <taxon>Endopterygota</taxon>
        <taxon>Diptera</taxon>
        <taxon>Nematocera</taxon>
        <taxon>Culicoidea</taxon>
        <taxon>Culicidae</taxon>
        <taxon>Anophelinae</taxon>
        <taxon>Anopheles</taxon>
    </lineage>
</organism>
<dbReference type="STRING" id="7168.A0A182N0C1"/>
<dbReference type="EnsemblMetazoa" id="ADIR001076-RA">
    <property type="protein sequence ID" value="ADIR001076-PA"/>
    <property type="gene ID" value="ADIR001076"/>
</dbReference>
<feature type="transmembrane region" description="Helical" evidence="2">
    <location>
        <begin position="219"/>
        <end position="240"/>
    </location>
</feature>
<evidence type="ECO:0000313" key="3">
    <source>
        <dbReference type="EnsemblMetazoa" id="ADIR001076-PA"/>
    </source>
</evidence>
<keyword evidence="2" id="KW-1133">Transmembrane helix</keyword>
<dbReference type="PANTHER" id="PTHR23320">
    <property type="entry name" value="MEMBRANE-SPANNING 4-DOMAINS SUBFAMILY A MS4A -RELATED"/>
    <property type="match status" value="1"/>
</dbReference>
<name>A0A182N0C1_9DIPT</name>
<feature type="region of interest" description="Disordered" evidence="1">
    <location>
        <begin position="452"/>
        <end position="487"/>
    </location>
</feature>
<evidence type="ECO:0000256" key="2">
    <source>
        <dbReference type="SAM" id="Phobius"/>
    </source>
</evidence>
<keyword evidence="4" id="KW-1185">Reference proteome</keyword>
<accession>A0A182N0C1</accession>
<evidence type="ECO:0000313" key="4">
    <source>
        <dbReference type="Proteomes" id="UP000075884"/>
    </source>
</evidence>
<dbReference type="VEuPathDB" id="VectorBase:ADIR001076"/>
<reference evidence="4" key="1">
    <citation type="submission" date="2013-03" db="EMBL/GenBank/DDBJ databases">
        <title>The Genome Sequence of Anopheles dirus WRAIR2.</title>
        <authorList>
            <consortium name="The Broad Institute Genomics Platform"/>
            <person name="Neafsey D.E."/>
            <person name="Walton C."/>
            <person name="Walker B."/>
            <person name="Young S.K."/>
            <person name="Zeng Q."/>
            <person name="Gargeya S."/>
            <person name="Fitzgerald M."/>
            <person name="Haas B."/>
            <person name="Abouelleil A."/>
            <person name="Allen A.W."/>
            <person name="Alvarado L."/>
            <person name="Arachchi H.M."/>
            <person name="Berlin A.M."/>
            <person name="Chapman S.B."/>
            <person name="Gainer-Dewar J."/>
            <person name="Goldberg J."/>
            <person name="Griggs A."/>
            <person name="Gujja S."/>
            <person name="Hansen M."/>
            <person name="Howarth C."/>
            <person name="Imamovic A."/>
            <person name="Ireland A."/>
            <person name="Larimer J."/>
            <person name="McCowan C."/>
            <person name="Murphy C."/>
            <person name="Pearson M."/>
            <person name="Poon T.W."/>
            <person name="Priest M."/>
            <person name="Roberts A."/>
            <person name="Saif S."/>
            <person name="Shea T."/>
            <person name="Sisk P."/>
            <person name="Sykes S."/>
            <person name="Wortman J."/>
            <person name="Nusbaum C."/>
            <person name="Birren B."/>
        </authorList>
    </citation>
    <scope>NUCLEOTIDE SEQUENCE [LARGE SCALE GENOMIC DNA]</scope>
    <source>
        <strain evidence="4">WRAIR2</strain>
    </source>
</reference>
<protein>
    <submittedName>
        <fullName evidence="3">Uncharacterized protein</fullName>
    </submittedName>
</protein>
<dbReference type="InterPro" id="IPR030417">
    <property type="entry name" value="MS4A"/>
</dbReference>
<feature type="transmembrane region" description="Helical" evidence="2">
    <location>
        <begin position="192"/>
        <end position="213"/>
    </location>
</feature>
<feature type="transmembrane region" description="Helical" evidence="2">
    <location>
        <begin position="285"/>
        <end position="312"/>
    </location>
</feature>